<accession>A0A510HLE0</accession>
<evidence type="ECO:0000313" key="4">
    <source>
        <dbReference type="Proteomes" id="UP000318065"/>
    </source>
</evidence>
<dbReference type="InterPro" id="IPR046253">
    <property type="entry name" value="DUF6286"/>
</dbReference>
<keyword evidence="1" id="KW-0472">Membrane</keyword>
<feature type="domain" description="DUF6286" evidence="2">
    <location>
        <begin position="76"/>
        <end position="169"/>
    </location>
</feature>
<keyword evidence="1" id="KW-0812">Transmembrane</keyword>
<evidence type="ECO:0000259" key="2">
    <source>
        <dbReference type="Pfam" id="PF19803"/>
    </source>
</evidence>
<feature type="transmembrane region" description="Helical" evidence="1">
    <location>
        <begin position="7"/>
        <end position="28"/>
    </location>
</feature>
<reference evidence="3" key="1">
    <citation type="journal article" date="2019" name="Microbiol. Resour. Announc.">
        <title>Complete Genome Sequence of Rubrobacter xylanophilus Strain AA3-22, Isolated from Arima Onsen in Japan.</title>
        <authorList>
            <person name="Tomariguchi N."/>
            <person name="Miyazaki K."/>
        </authorList>
    </citation>
    <scope>NUCLEOTIDE SEQUENCE [LARGE SCALE GENOMIC DNA]</scope>
    <source>
        <strain evidence="3">AA3-22</strain>
    </source>
</reference>
<dbReference type="RefSeq" id="WP_143528697.1">
    <property type="nucleotide sequence ID" value="NZ_AP019791.1"/>
</dbReference>
<keyword evidence="4" id="KW-1185">Reference proteome</keyword>
<dbReference type="OrthoDB" id="5243893at2"/>
<keyword evidence="1" id="KW-1133">Transmembrane helix</keyword>
<name>A0A510HLE0_9ACTN</name>
<sequence>MRVFNRVVMTLLLAGLFVLGMLLVVYSVPWFGYRISELPQALRLQSMYDGLENLVSAAEAGRLSALAVAALVLVALVGLILLVAELKPSRPRRVRMERGTYIARPAVASEVAAAAESVRAVLGSSVKVKARRRPGALVRLEAHVRRGEDPGPLQDEIRRAVQEHLARRGIPLRKLRLKLVESDPRQTRTRVK</sequence>
<evidence type="ECO:0000313" key="3">
    <source>
        <dbReference type="EMBL" id="BBL80714.1"/>
    </source>
</evidence>
<gene>
    <name evidence="3" type="ORF">RxyAA322_25680</name>
</gene>
<protein>
    <recommendedName>
        <fullName evidence="2">DUF6286 domain-containing protein</fullName>
    </recommendedName>
</protein>
<dbReference type="Proteomes" id="UP000318065">
    <property type="component" value="Chromosome"/>
</dbReference>
<dbReference type="EMBL" id="AP019791">
    <property type="protein sequence ID" value="BBL80714.1"/>
    <property type="molecule type" value="Genomic_DNA"/>
</dbReference>
<evidence type="ECO:0000256" key="1">
    <source>
        <dbReference type="SAM" id="Phobius"/>
    </source>
</evidence>
<organism evidence="3 4">
    <name type="scientific">Rubrobacter xylanophilus</name>
    <dbReference type="NCBI Taxonomy" id="49319"/>
    <lineage>
        <taxon>Bacteria</taxon>
        <taxon>Bacillati</taxon>
        <taxon>Actinomycetota</taxon>
        <taxon>Rubrobacteria</taxon>
        <taxon>Rubrobacterales</taxon>
        <taxon>Rubrobacteraceae</taxon>
        <taxon>Rubrobacter</taxon>
    </lineage>
</organism>
<dbReference type="AlphaFoldDB" id="A0A510HLE0"/>
<dbReference type="Pfam" id="PF19803">
    <property type="entry name" value="DUF6286"/>
    <property type="match status" value="1"/>
</dbReference>
<proteinExistence type="predicted"/>
<feature type="transmembrane region" description="Helical" evidence="1">
    <location>
        <begin position="63"/>
        <end position="86"/>
    </location>
</feature>